<dbReference type="Pfam" id="PF13354">
    <property type="entry name" value="Beta-lactamase2"/>
    <property type="match status" value="1"/>
</dbReference>
<dbReference type="EMBL" id="FZOT01000013">
    <property type="protein sequence ID" value="SNT08261.1"/>
    <property type="molecule type" value="Genomic_DNA"/>
</dbReference>
<dbReference type="SUPFAM" id="SSF56601">
    <property type="entry name" value="beta-lactamase/transpeptidase-like"/>
    <property type="match status" value="1"/>
</dbReference>
<proteinExistence type="inferred from homology"/>
<evidence type="ECO:0000256" key="1">
    <source>
        <dbReference type="ARBA" id="ARBA00001526"/>
    </source>
</evidence>
<dbReference type="PANTHER" id="PTHR35333">
    <property type="entry name" value="BETA-LACTAMASE"/>
    <property type="match status" value="1"/>
</dbReference>
<dbReference type="PRINTS" id="PR00118">
    <property type="entry name" value="BLACTAMASEA"/>
</dbReference>
<dbReference type="GO" id="GO:0008800">
    <property type="term" value="F:beta-lactamase activity"/>
    <property type="evidence" value="ECO:0007669"/>
    <property type="project" value="UniProtKB-UniRule"/>
</dbReference>
<evidence type="ECO:0000256" key="6">
    <source>
        <dbReference type="RuleBase" id="RU361140"/>
    </source>
</evidence>
<comment type="catalytic activity">
    <reaction evidence="1 6">
        <text>a beta-lactam + H2O = a substituted beta-amino acid</text>
        <dbReference type="Rhea" id="RHEA:20401"/>
        <dbReference type="ChEBI" id="CHEBI:15377"/>
        <dbReference type="ChEBI" id="CHEBI:35627"/>
        <dbReference type="ChEBI" id="CHEBI:140347"/>
        <dbReference type="EC" id="3.5.2.6"/>
    </reaction>
</comment>
<dbReference type="InterPro" id="IPR012338">
    <property type="entry name" value="Beta-lactam/transpept-like"/>
</dbReference>
<keyword evidence="5 6" id="KW-0046">Antibiotic resistance</keyword>
<sequence>MTRLEELEKAFGGRLGLFALDTGSGASLGYRDAERFPLCSTFKVMAAAALLRASERRPGLLAQRVHYRQSDLVEYSPLTEGHVDDGMTVAALCAAAIQYSDNTAANLLLQVLGGPDEVTAFTRSIGDARFRLDRWETALNSAIPGDPRDTSTPAAMATSLQRLVLGEALAPAQRSLLRDWLRGNTTGAARIQAALPARWIIGDKTGTGSYGTANDVAVLWPLRRAPIVLAIYSTHPQEDAKGRSDIVAAAARIAVDWMG</sequence>
<evidence type="ECO:0000259" key="7">
    <source>
        <dbReference type="Pfam" id="PF13354"/>
    </source>
</evidence>
<feature type="domain" description="Beta-lactamase class A catalytic" evidence="7">
    <location>
        <begin position="17"/>
        <end position="232"/>
    </location>
</feature>
<keyword evidence="9" id="KW-1185">Reference proteome</keyword>
<dbReference type="PANTHER" id="PTHR35333:SF3">
    <property type="entry name" value="BETA-LACTAMASE-TYPE TRANSPEPTIDASE FOLD CONTAINING PROTEIN"/>
    <property type="match status" value="1"/>
</dbReference>
<dbReference type="GO" id="GO:0030655">
    <property type="term" value="P:beta-lactam antibiotic catabolic process"/>
    <property type="evidence" value="ECO:0007669"/>
    <property type="project" value="InterPro"/>
</dbReference>
<dbReference type="InterPro" id="IPR045155">
    <property type="entry name" value="Beta-lactam_cat"/>
</dbReference>
<name>A0A239JQV1_9BURK</name>
<evidence type="ECO:0000313" key="8">
    <source>
        <dbReference type="EMBL" id="SNT08261.1"/>
    </source>
</evidence>
<reference evidence="8 9" key="1">
    <citation type="submission" date="2017-06" db="EMBL/GenBank/DDBJ databases">
        <authorList>
            <person name="Kim H.J."/>
            <person name="Triplett B.A."/>
        </authorList>
    </citation>
    <scope>NUCLEOTIDE SEQUENCE [LARGE SCALE GENOMIC DNA]</scope>
    <source>
        <strain evidence="8 9">U15</strain>
    </source>
</reference>
<protein>
    <recommendedName>
        <fullName evidence="3 6">Beta-lactamase</fullName>
        <ecNumber evidence="3 6">3.5.2.6</ecNumber>
    </recommendedName>
</protein>
<dbReference type="EC" id="3.5.2.6" evidence="3 6"/>
<comment type="similarity">
    <text evidence="2 6">Belongs to the class-A beta-lactamase family.</text>
</comment>
<dbReference type="InterPro" id="IPR023650">
    <property type="entry name" value="Beta-lactam_class-A_AS"/>
</dbReference>
<dbReference type="PROSITE" id="PS00146">
    <property type="entry name" value="BETA_LACTAMASE_A"/>
    <property type="match status" value="1"/>
</dbReference>
<dbReference type="GO" id="GO:0046677">
    <property type="term" value="P:response to antibiotic"/>
    <property type="evidence" value="ECO:0007669"/>
    <property type="project" value="UniProtKB-UniRule"/>
</dbReference>
<evidence type="ECO:0000256" key="4">
    <source>
        <dbReference type="ARBA" id="ARBA00022801"/>
    </source>
</evidence>
<evidence type="ECO:0000313" key="9">
    <source>
        <dbReference type="Proteomes" id="UP000198284"/>
    </source>
</evidence>
<dbReference type="Proteomes" id="UP000198284">
    <property type="component" value="Unassembled WGS sequence"/>
</dbReference>
<dbReference type="Gene3D" id="3.40.710.10">
    <property type="entry name" value="DD-peptidase/beta-lactamase superfamily"/>
    <property type="match status" value="1"/>
</dbReference>
<dbReference type="NCBIfam" id="NF033103">
    <property type="entry name" value="bla_class_A"/>
    <property type="match status" value="1"/>
</dbReference>
<dbReference type="InterPro" id="IPR000871">
    <property type="entry name" value="Beta-lactam_class-A"/>
</dbReference>
<accession>A0A239JQV1</accession>
<keyword evidence="4 6" id="KW-0378">Hydrolase</keyword>
<dbReference type="AlphaFoldDB" id="A0A239JQV1"/>
<evidence type="ECO:0000256" key="2">
    <source>
        <dbReference type="ARBA" id="ARBA00009009"/>
    </source>
</evidence>
<evidence type="ECO:0000256" key="3">
    <source>
        <dbReference type="ARBA" id="ARBA00012865"/>
    </source>
</evidence>
<evidence type="ECO:0000256" key="5">
    <source>
        <dbReference type="ARBA" id="ARBA00023251"/>
    </source>
</evidence>
<organism evidence="8 9">
    <name type="scientific">Noviherbaspirillum humi</name>
    <dbReference type="NCBI Taxonomy" id="1688639"/>
    <lineage>
        <taxon>Bacteria</taxon>
        <taxon>Pseudomonadati</taxon>
        <taxon>Pseudomonadota</taxon>
        <taxon>Betaproteobacteria</taxon>
        <taxon>Burkholderiales</taxon>
        <taxon>Oxalobacteraceae</taxon>
        <taxon>Noviherbaspirillum</taxon>
    </lineage>
</organism>
<gene>
    <name evidence="8" type="ORF">SAMN06265795_11365</name>
</gene>